<evidence type="ECO:0000313" key="6">
    <source>
        <dbReference type="EMBL" id="CUV09924.1"/>
    </source>
</evidence>
<dbReference type="PANTHER" id="PTHR43050">
    <property type="entry name" value="SERINE / THREONINE RACEMASE FAMILY MEMBER"/>
    <property type="match status" value="1"/>
</dbReference>
<keyword evidence="3" id="KW-0663">Pyridoxal phosphate</keyword>
<reference evidence="6" key="1">
    <citation type="submission" date="2015-10" db="EMBL/GenBank/DDBJ databases">
        <authorList>
            <person name="Gilbert D.G."/>
        </authorList>
    </citation>
    <scope>NUCLEOTIDE SEQUENCE</scope>
</reference>
<dbReference type="GO" id="GO:0003941">
    <property type="term" value="F:L-serine ammonia-lyase activity"/>
    <property type="evidence" value="ECO:0007669"/>
    <property type="project" value="TreeGrafter"/>
</dbReference>
<dbReference type="GO" id="GO:0030378">
    <property type="term" value="F:serine racemase activity"/>
    <property type="evidence" value="ECO:0007669"/>
    <property type="project" value="TreeGrafter"/>
</dbReference>
<evidence type="ECO:0000256" key="3">
    <source>
        <dbReference type="ARBA" id="ARBA00022898"/>
    </source>
</evidence>
<dbReference type="Pfam" id="PF00291">
    <property type="entry name" value="PALP"/>
    <property type="match status" value="1"/>
</dbReference>
<dbReference type="EMBL" id="FAXC01000325">
    <property type="protein sequence ID" value="CUV09924.1"/>
    <property type="molecule type" value="Genomic_DNA"/>
</dbReference>
<dbReference type="GO" id="GO:0030170">
    <property type="term" value="F:pyridoxal phosphate binding"/>
    <property type="evidence" value="ECO:0007669"/>
    <property type="project" value="TreeGrafter"/>
</dbReference>
<comment type="cofactor">
    <cofactor evidence="1">
        <name>pyridoxal 5'-phosphate</name>
        <dbReference type="ChEBI" id="CHEBI:597326"/>
    </cofactor>
</comment>
<accession>A0A160VKH1</accession>
<gene>
    <name evidence="6" type="ORF">MGWOODY_Mmi138</name>
</gene>
<evidence type="ECO:0000256" key="1">
    <source>
        <dbReference type="ARBA" id="ARBA00001933"/>
    </source>
</evidence>
<dbReference type="GO" id="GO:0004794">
    <property type="term" value="F:threonine deaminase activity"/>
    <property type="evidence" value="ECO:0007669"/>
    <property type="project" value="UniProtKB-EC"/>
</dbReference>
<organism evidence="6">
    <name type="scientific">hydrothermal vent metagenome</name>
    <dbReference type="NCBI Taxonomy" id="652676"/>
    <lineage>
        <taxon>unclassified sequences</taxon>
        <taxon>metagenomes</taxon>
        <taxon>ecological metagenomes</taxon>
    </lineage>
</organism>
<dbReference type="SUPFAM" id="SSF53686">
    <property type="entry name" value="Tryptophan synthase beta subunit-like PLP-dependent enzymes"/>
    <property type="match status" value="1"/>
</dbReference>
<dbReference type="Gene3D" id="3.40.50.1100">
    <property type="match status" value="2"/>
</dbReference>
<sequence length="312" mass="33995">MVTLKDIEAAHERIRPHIHRTPVFTNNSLDELSGAELYFKCDNFQKAGSFKIRGATNTVEQLTIEELNRGVATTSSGNHGAALSMAVTRRGGKTKVVMPNNTPKIKINNVERNGGEVVWCEPEQESRESVLKELIEKTGAVVVHPYNDERIMAGQGTCAKELLEDHPELDVIVSPVSGGGLLSGTLLSSKALNTDIQVFGAEPAEADDAYRSLKLGKIVPNETINTICDGLRAQIGGLTFPVISNLVDDIITVTEEEIIDSMRMIWERLKMIVEPSSSITLGAVLKNKDKFNGKKVGLIISGGNVDLDHLPW</sequence>
<dbReference type="GO" id="GO:0005524">
    <property type="term" value="F:ATP binding"/>
    <property type="evidence" value="ECO:0007669"/>
    <property type="project" value="TreeGrafter"/>
</dbReference>
<protein>
    <submittedName>
        <fullName evidence="6">Threonine dehydratase, catabolic</fullName>
        <ecNumber evidence="6">4.3.1.19</ecNumber>
    </submittedName>
</protein>
<dbReference type="InterPro" id="IPR036052">
    <property type="entry name" value="TrpB-like_PALP_sf"/>
</dbReference>
<keyword evidence="4 6" id="KW-0456">Lyase</keyword>
<evidence type="ECO:0000259" key="5">
    <source>
        <dbReference type="Pfam" id="PF00291"/>
    </source>
</evidence>
<dbReference type="GO" id="GO:0070179">
    <property type="term" value="P:D-serine biosynthetic process"/>
    <property type="evidence" value="ECO:0007669"/>
    <property type="project" value="TreeGrafter"/>
</dbReference>
<proteinExistence type="inferred from homology"/>
<dbReference type="GO" id="GO:0018114">
    <property type="term" value="F:threonine racemase activity"/>
    <property type="evidence" value="ECO:0007669"/>
    <property type="project" value="TreeGrafter"/>
</dbReference>
<dbReference type="GO" id="GO:0000287">
    <property type="term" value="F:magnesium ion binding"/>
    <property type="evidence" value="ECO:0007669"/>
    <property type="project" value="TreeGrafter"/>
</dbReference>
<dbReference type="FunFam" id="3.40.50.1100:FF:000007">
    <property type="entry name" value="L-threonine dehydratase catabolic TdcB"/>
    <property type="match status" value="1"/>
</dbReference>
<feature type="domain" description="Tryptophan synthase beta chain-like PALP" evidence="5">
    <location>
        <begin position="14"/>
        <end position="302"/>
    </location>
</feature>
<dbReference type="EC" id="4.3.1.19" evidence="6"/>
<name>A0A160VKH1_9ZZZZ</name>
<dbReference type="AlphaFoldDB" id="A0A160VKH1"/>
<evidence type="ECO:0000256" key="2">
    <source>
        <dbReference type="ARBA" id="ARBA00010869"/>
    </source>
</evidence>
<dbReference type="PANTHER" id="PTHR43050:SF1">
    <property type="entry name" value="SERINE RACEMASE"/>
    <property type="match status" value="1"/>
</dbReference>
<comment type="similarity">
    <text evidence="2">Belongs to the serine/threonine dehydratase family.</text>
</comment>
<dbReference type="CDD" id="cd01562">
    <property type="entry name" value="Thr-dehyd"/>
    <property type="match status" value="1"/>
</dbReference>
<evidence type="ECO:0000256" key="4">
    <source>
        <dbReference type="ARBA" id="ARBA00023239"/>
    </source>
</evidence>
<dbReference type="InterPro" id="IPR001926">
    <property type="entry name" value="TrpB-like_PALP"/>
</dbReference>